<proteinExistence type="predicted"/>
<dbReference type="AlphaFoldDB" id="A0A9E6ZYX5"/>
<evidence type="ECO:0000256" key="1">
    <source>
        <dbReference type="ARBA" id="ARBA00001478"/>
    </source>
</evidence>
<dbReference type="PANTHER" id="PTHR45825">
    <property type="entry name" value="GRANULE-BOUND STARCH SYNTHASE 1, CHLOROPLASTIC/AMYLOPLASTIC"/>
    <property type="match status" value="1"/>
</dbReference>
<keyword evidence="8" id="KW-1185">Reference proteome</keyword>
<evidence type="ECO:0000313" key="8">
    <source>
        <dbReference type="Proteomes" id="UP000831290"/>
    </source>
</evidence>
<protein>
    <recommendedName>
        <fullName evidence="2">starch synthase</fullName>
        <ecNumber evidence="2">2.4.1.21</ecNumber>
    </recommendedName>
</protein>
<dbReference type="RefSeq" id="WP_255841596.1">
    <property type="nucleotide sequence ID" value="NZ_CP094358.1"/>
</dbReference>
<sequence>MKTHFLFISAENDAIYNCKAGGMADVVRDVPREISKRGDMVSVVTPSYNRLHLNQKLISEIGFNFRGRTQIAQLYEVIPKRPDLNISHYVIHHPEITSGDIAQIYHHDVAEPFFADANIFVLFNTALASAIVKGVFGKIDIVHLHDWHTSPILILKEYHNEYKPLKNIFFTYTIHNLAIQGIRPFENNYSSLKAWYPDINIDYDTLADPVYSDCINLMAIGIRLADTIHTVSPSYKEDILKPSKRPLFIGGEGLEKDLANADKEGRLFGILNGCNYTNIREAEKGHLYIRTIKALFEWLQQPHKKYKSDFLIHTGAKVSRYLDISPPDFVCGSVSRLTEQKFLFFKKSPEILINILQKLQPVNGVFILLGSGVPDYEELFREISYTHENFFFINGQSEDVIDSLYVESDLFIMPSLFEPCGISQMLAMRNGQPCLVHSTGGLKDTVDHLKTGFCFNGKTYKEKTSNFIKVFDLALDMFFNDKPKWNNISSKAKEQRFTWGKSVDLYYANLYKIIRENTVEKSYRKQRIKNKTQSEILS</sequence>
<dbReference type="EC" id="2.4.1.21" evidence="2"/>
<dbReference type="GO" id="GO:0005978">
    <property type="term" value="P:glycogen biosynthetic process"/>
    <property type="evidence" value="ECO:0007669"/>
    <property type="project" value="TreeGrafter"/>
</dbReference>
<dbReference type="Proteomes" id="UP000831290">
    <property type="component" value="Chromosome"/>
</dbReference>
<evidence type="ECO:0000259" key="5">
    <source>
        <dbReference type="Pfam" id="PF00534"/>
    </source>
</evidence>
<evidence type="ECO:0000256" key="2">
    <source>
        <dbReference type="ARBA" id="ARBA00012588"/>
    </source>
</evidence>
<keyword evidence="3" id="KW-0328">Glycosyltransferase</keyword>
<keyword evidence="4" id="KW-0808">Transferase</keyword>
<organism evidence="7 8">
    <name type="scientific">Abyssalbus ytuae</name>
    <dbReference type="NCBI Taxonomy" id="2926907"/>
    <lineage>
        <taxon>Bacteria</taxon>
        <taxon>Pseudomonadati</taxon>
        <taxon>Bacteroidota</taxon>
        <taxon>Flavobacteriia</taxon>
        <taxon>Flavobacteriales</taxon>
        <taxon>Flavobacteriaceae</taxon>
        <taxon>Abyssalbus</taxon>
    </lineage>
</organism>
<dbReference type="Gene3D" id="3.40.50.2000">
    <property type="entry name" value="Glycogen Phosphorylase B"/>
    <property type="match status" value="2"/>
</dbReference>
<dbReference type="GO" id="GO:0005829">
    <property type="term" value="C:cytosol"/>
    <property type="evidence" value="ECO:0007669"/>
    <property type="project" value="TreeGrafter"/>
</dbReference>
<evidence type="ECO:0000313" key="7">
    <source>
        <dbReference type="EMBL" id="UOB16416.1"/>
    </source>
</evidence>
<name>A0A9E6ZYX5_9FLAO</name>
<comment type="catalytic activity">
    <reaction evidence="1">
        <text>[(1-&gt;4)-alpha-D-glucosyl](n) + ADP-alpha-D-glucose = [(1-&gt;4)-alpha-D-glucosyl](n+1) + ADP + H(+)</text>
        <dbReference type="Rhea" id="RHEA:18189"/>
        <dbReference type="Rhea" id="RHEA-COMP:9584"/>
        <dbReference type="Rhea" id="RHEA-COMP:9587"/>
        <dbReference type="ChEBI" id="CHEBI:15378"/>
        <dbReference type="ChEBI" id="CHEBI:15444"/>
        <dbReference type="ChEBI" id="CHEBI:57498"/>
        <dbReference type="ChEBI" id="CHEBI:456216"/>
        <dbReference type="EC" id="2.4.1.21"/>
    </reaction>
</comment>
<evidence type="ECO:0000259" key="6">
    <source>
        <dbReference type="Pfam" id="PF08323"/>
    </source>
</evidence>
<feature type="domain" description="Glycosyl transferase family 1" evidence="5">
    <location>
        <begin position="343"/>
        <end position="462"/>
    </location>
</feature>
<dbReference type="Pfam" id="PF00534">
    <property type="entry name" value="Glycos_transf_1"/>
    <property type="match status" value="1"/>
</dbReference>
<evidence type="ECO:0000256" key="4">
    <source>
        <dbReference type="ARBA" id="ARBA00022679"/>
    </source>
</evidence>
<reference evidence="7" key="1">
    <citation type="submission" date="2022-03" db="EMBL/GenBank/DDBJ databases">
        <title>Description of Abyssus ytuae gen. nov., sp. nov., a novel member of the family Flavobacteriaceae isolated from the sediment of Mariana Trench.</title>
        <authorList>
            <person name="Zhang J."/>
            <person name="Xu X."/>
        </authorList>
    </citation>
    <scope>NUCLEOTIDE SEQUENCE</scope>
    <source>
        <strain evidence="7">MT3330</strain>
    </source>
</reference>
<accession>A0A9E6ZYX5</accession>
<dbReference type="Pfam" id="PF08323">
    <property type="entry name" value="Glyco_transf_5"/>
    <property type="match status" value="1"/>
</dbReference>
<dbReference type="InterPro" id="IPR001296">
    <property type="entry name" value="Glyco_trans_1"/>
</dbReference>
<dbReference type="InterPro" id="IPR013534">
    <property type="entry name" value="Starch_synth_cat_dom"/>
</dbReference>
<dbReference type="GO" id="GO:0009011">
    <property type="term" value="F:alpha-1,4-glucan glucosyltransferase (ADP-glucose donor) activity"/>
    <property type="evidence" value="ECO:0007669"/>
    <property type="project" value="UniProtKB-EC"/>
</dbReference>
<dbReference type="PANTHER" id="PTHR45825:SF11">
    <property type="entry name" value="ALPHA AMYLASE DOMAIN-CONTAINING PROTEIN"/>
    <property type="match status" value="1"/>
</dbReference>
<dbReference type="SUPFAM" id="SSF53756">
    <property type="entry name" value="UDP-Glycosyltransferase/glycogen phosphorylase"/>
    <property type="match status" value="1"/>
</dbReference>
<gene>
    <name evidence="7" type="ORF">MQE35_11785</name>
</gene>
<evidence type="ECO:0000256" key="3">
    <source>
        <dbReference type="ARBA" id="ARBA00022676"/>
    </source>
</evidence>
<dbReference type="EMBL" id="CP094358">
    <property type="protein sequence ID" value="UOB16416.1"/>
    <property type="molecule type" value="Genomic_DNA"/>
</dbReference>
<feature type="domain" description="Starch synthase catalytic" evidence="6">
    <location>
        <begin position="5"/>
        <end position="259"/>
    </location>
</feature>
<dbReference type="KEGG" id="fbm:MQE35_11785"/>